<dbReference type="PANTHER" id="PTHR30349">
    <property type="entry name" value="PHAGE INTEGRASE-RELATED"/>
    <property type="match status" value="1"/>
</dbReference>
<comment type="caution">
    <text evidence="5">The sequence shown here is derived from an EMBL/GenBank/DDBJ whole genome shotgun (WGS) entry which is preliminary data.</text>
</comment>
<evidence type="ECO:0000256" key="3">
    <source>
        <dbReference type="ARBA" id="ARBA00023172"/>
    </source>
</evidence>
<dbReference type="InterPro" id="IPR010998">
    <property type="entry name" value="Integrase_recombinase_N"/>
</dbReference>
<dbReference type="SUPFAM" id="SSF56349">
    <property type="entry name" value="DNA breaking-rejoining enzymes"/>
    <property type="match status" value="1"/>
</dbReference>
<dbReference type="InterPro" id="IPR002104">
    <property type="entry name" value="Integrase_catalytic"/>
</dbReference>
<sequence>MASIQYVQSKGRKKTWRYQIKQGQKNLLSQSGFKTKKEAIQHASTYLESFNRGNIRKDMSMVELVHHYLVVKIYGKKSESTDEKYQRLESKITKEFGELPVNRLKQSEYQVIMDRIGETTGYDYLSRINSIIRKSIQFALADKIFIEDFTKNVEVFSKVSKQSADDKYLHSLKDYERVINYLQSKFDYKKSIVSFIEYFLFKTGLRYGELVALKWEDVDFKNGYIKTYRRFNTKMYKFVKPKNDTSVRSVPISKKDLDILEQLKKAQDLVNIELGLSNTEDFLFYHYGLQNGIPNVATINKAMKKMLNELEIEPIITSKGARHTFGSVLLSKGVDIQVVAKLMGHKDTSMLIKIYAHLLEEMRIKEFDEIKNFLN</sequence>
<evidence type="ECO:0000313" key="5">
    <source>
        <dbReference type="EMBL" id="KSU07574.1"/>
    </source>
</evidence>
<dbReference type="AlphaFoldDB" id="A0A0V8D1W0"/>
<evidence type="ECO:0000256" key="2">
    <source>
        <dbReference type="ARBA" id="ARBA00023125"/>
    </source>
</evidence>
<dbReference type="GO" id="GO:0003677">
    <property type="term" value="F:DNA binding"/>
    <property type="evidence" value="ECO:0007669"/>
    <property type="project" value="UniProtKB-KW"/>
</dbReference>
<dbReference type="RefSeq" id="WP_058219057.1">
    <property type="nucleotide sequence ID" value="NZ_LKLN01000009.1"/>
</dbReference>
<comment type="similarity">
    <text evidence="1">Belongs to the 'phage' integrase family.</text>
</comment>
<keyword evidence="3" id="KW-0233">DNA recombination</keyword>
<accession>A0A0V8D1W0</accession>
<feature type="domain" description="Tyr recombinase" evidence="4">
    <location>
        <begin position="164"/>
        <end position="368"/>
    </location>
</feature>
<dbReference type="PROSITE" id="PS51898">
    <property type="entry name" value="TYR_RECOMBINASE"/>
    <property type="match status" value="1"/>
</dbReference>
<dbReference type="GO" id="GO:0006310">
    <property type="term" value="P:DNA recombination"/>
    <property type="evidence" value="ECO:0007669"/>
    <property type="project" value="UniProtKB-KW"/>
</dbReference>
<evidence type="ECO:0000313" key="6">
    <source>
        <dbReference type="Proteomes" id="UP000053058"/>
    </source>
</evidence>
<dbReference type="Pfam" id="PF00589">
    <property type="entry name" value="Phage_integrase"/>
    <property type="match status" value="1"/>
</dbReference>
<keyword evidence="2" id="KW-0238">DNA-binding</keyword>
<dbReference type="GO" id="GO:0015074">
    <property type="term" value="P:DNA integration"/>
    <property type="evidence" value="ECO:0007669"/>
    <property type="project" value="InterPro"/>
</dbReference>
<dbReference type="EMBL" id="LKLN01000009">
    <property type="protein sequence ID" value="KSU07574.1"/>
    <property type="molecule type" value="Genomic_DNA"/>
</dbReference>
<protein>
    <submittedName>
        <fullName evidence="5">Integrase</fullName>
    </submittedName>
</protein>
<proteinExistence type="inferred from homology"/>
<evidence type="ECO:0000256" key="1">
    <source>
        <dbReference type="ARBA" id="ARBA00008857"/>
    </source>
</evidence>
<reference evidence="6" key="1">
    <citation type="submission" date="2015-10" db="EMBL/GenBank/DDBJ databases">
        <title>Draft Genome Sequences of 11 Lactococcus lactis subspecies cremoris strains.</title>
        <authorList>
            <person name="Wels M."/>
            <person name="Backus L."/>
            <person name="Boekhorst J."/>
            <person name="Dijkstra A."/>
            <person name="Beerthuizen M."/>
            <person name="Kelly W."/>
            <person name="Siezen R."/>
            <person name="Bachmann H."/>
            <person name="Van Hijum S."/>
        </authorList>
    </citation>
    <scope>NUCLEOTIDE SEQUENCE [LARGE SCALE GENOMIC DNA]</scope>
    <source>
        <strain evidence="6">KF282</strain>
    </source>
</reference>
<dbReference type="InterPro" id="IPR013762">
    <property type="entry name" value="Integrase-like_cat_sf"/>
</dbReference>
<dbReference type="Gene3D" id="1.10.150.130">
    <property type="match status" value="1"/>
</dbReference>
<dbReference type="InterPro" id="IPR011010">
    <property type="entry name" value="DNA_brk_join_enz"/>
</dbReference>
<name>A0A0V8D1W0_LACLL</name>
<dbReference type="PATRIC" id="fig|1360.105.peg.373"/>
<gene>
    <name evidence="5" type="ORF">KF282_0370</name>
</gene>
<organism evidence="5 6">
    <name type="scientific">Lactococcus lactis subsp. lactis</name>
    <name type="common">Streptococcus lactis</name>
    <dbReference type="NCBI Taxonomy" id="1360"/>
    <lineage>
        <taxon>Bacteria</taxon>
        <taxon>Bacillati</taxon>
        <taxon>Bacillota</taxon>
        <taxon>Bacilli</taxon>
        <taxon>Lactobacillales</taxon>
        <taxon>Streptococcaceae</taxon>
        <taxon>Lactococcus</taxon>
    </lineage>
</organism>
<dbReference type="CDD" id="cd01189">
    <property type="entry name" value="INT_ICEBs1_C_like"/>
    <property type="match status" value="1"/>
</dbReference>
<dbReference type="Gene3D" id="1.10.443.10">
    <property type="entry name" value="Intergrase catalytic core"/>
    <property type="match status" value="1"/>
</dbReference>
<evidence type="ECO:0000259" key="4">
    <source>
        <dbReference type="PROSITE" id="PS51898"/>
    </source>
</evidence>
<dbReference type="PANTHER" id="PTHR30349:SF64">
    <property type="entry name" value="PROPHAGE INTEGRASE INTD-RELATED"/>
    <property type="match status" value="1"/>
</dbReference>
<dbReference type="InterPro" id="IPR050090">
    <property type="entry name" value="Tyrosine_recombinase_XerCD"/>
</dbReference>
<dbReference type="Proteomes" id="UP000053058">
    <property type="component" value="Unassembled WGS sequence"/>
</dbReference>